<evidence type="ECO:0000313" key="22">
    <source>
        <dbReference type="Proteomes" id="UP000275408"/>
    </source>
</evidence>
<dbReference type="EMBL" id="RCHS01001377">
    <property type="protein sequence ID" value="RMX53914.1"/>
    <property type="molecule type" value="Genomic_DNA"/>
</dbReference>
<dbReference type="PANTHER" id="PTHR10694">
    <property type="entry name" value="LYSINE-SPECIFIC DEMETHYLASE"/>
    <property type="match status" value="1"/>
</dbReference>
<dbReference type="Pfam" id="PF01388">
    <property type="entry name" value="ARID"/>
    <property type="match status" value="1"/>
</dbReference>
<evidence type="ECO:0000259" key="20">
    <source>
        <dbReference type="PROSITE" id="PS51184"/>
    </source>
</evidence>
<reference evidence="21 22" key="1">
    <citation type="journal article" date="2018" name="Sci. Rep.">
        <title>Comparative analysis of the Pocillopora damicornis genome highlights role of immune system in coral evolution.</title>
        <authorList>
            <person name="Cunning R."/>
            <person name="Bay R.A."/>
            <person name="Gillette P."/>
            <person name="Baker A.C."/>
            <person name="Traylor-Knowles N."/>
        </authorList>
    </citation>
    <scope>NUCLEOTIDE SEQUENCE [LARGE SCALE GENOMIC DNA]</scope>
    <source>
        <strain evidence="21">RSMAS</strain>
        <tissue evidence="21">Whole animal</tissue>
    </source>
</reference>
<dbReference type="Pfam" id="PF02928">
    <property type="entry name" value="zf-C5HC2"/>
    <property type="match status" value="1"/>
</dbReference>
<keyword evidence="22" id="KW-1185">Reference proteome</keyword>
<keyword evidence="6" id="KW-0677">Repeat</keyword>
<dbReference type="GO" id="GO:0003677">
    <property type="term" value="F:DNA binding"/>
    <property type="evidence" value="ECO:0007669"/>
    <property type="project" value="InterPro"/>
</dbReference>
<proteinExistence type="inferred from homology"/>
<dbReference type="Pfam" id="PF02373">
    <property type="entry name" value="JmjC"/>
    <property type="match status" value="1"/>
</dbReference>
<evidence type="ECO:0000256" key="16">
    <source>
        <dbReference type="SAM" id="MobiDB-lite"/>
    </source>
</evidence>
<gene>
    <name evidence="21" type="ORF">pdam_00020098</name>
</gene>
<dbReference type="Pfam" id="PF02375">
    <property type="entry name" value="JmjN"/>
    <property type="match status" value="1"/>
</dbReference>
<dbReference type="EC" id="1.14.11.67" evidence="4"/>
<evidence type="ECO:0000256" key="4">
    <source>
        <dbReference type="ARBA" id="ARBA00012902"/>
    </source>
</evidence>
<feature type="region of interest" description="Disordered" evidence="16">
    <location>
        <begin position="1468"/>
        <end position="1539"/>
    </location>
</feature>
<dbReference type="STRING" id="46731.A0A3M6UK63"/>
<dbReference type="PROSITE" id="PS01359">
    <property type="entry name" value="ZF_PHD_1"/>
    <property type="match status" value="2"/>
</dbReference>
<feature type="domain" description="JmjC" evidence="20">
    <location>
        <begin position="479"/>
        <end position="645"/>
    </location>
</feature>
<dbReference type="CDD" id="cd15515">
    <property type="entry name" value="PHD1_KDM5A_like"/>
    <property type="match status" value="1"/>
</dbReference>
<dbReference type="CDD" id="cd16864">
    <property type="entry name" value="ARID_JARID"/>
    <property type="match status" value="1"/>
</dbReference>
<feature type="domain" description="JmjN" evidence="19">
    <location>
        <begin position="16"/>
        <end position="57"/>
    </location>
</feature>
<feature type="compositionally biased region" description="Polar residues" evidence="16">
    <location>
        <begin position="1650"/>
        <end position="1662"/>
    </location>
</feature>
<dbReference type="GO" id="GO:0006355">
    <property type="term" value="P:regulation of DNA-templated transcription"/>
    <property type="evidence" value="ECO:0007669"/>
    <property type="project" value="TreeGrafter"/>
</dbReference>
<protein>
    <recommendedName>
        <fullName evidence="4">[histone H3]-trimethyl-L-lysine(4) demethylase</fullName>
        <ecNumber evidence="4">1.14.11.67</ecNumber>
    </recommendedName>
</protein>
<dbReference type="Pfam" id="PF21323">
    <property type="entry name" value="KDM5_C-hel"/>
    <property type="match status" value="1"/>
</dbReference>
<dbReference type="Gene3D" id="3.30.40.10">
    <property type="entry name" value="Zinc/RING finger domain, C3HC4 (zinc finger)"/>
    <property type="match status" value="3"/>
</dbReference>
<comment type="subcellular location">
    <subcellularLocation>
        <location evidence="2">Nucleus</location>
    </subcellularLocation>
</comment>
<keyword evidence="13" id="KW-0539">Nucleus</keyword>
<evidence type="ECO:0000256" key="15">
    <source>
        <dbReference type="PROSITE-ProRule" id="PRU00146"/>
    </source>
</evidence>
<dbReference type="InterPro" id="IPR004198">
    <property type="entry name" value="Znf_C5HC2"/>
</dbReference>
<feature type="region of interest" description="Disordered" evidence="16">
    <location>
        <begin position="1"/>
        <end position="20"/>
    </location>
</feature>
<dbReference type="InterPro" id="IPR001965">
    <property type="entry name" value="Znf_PHD"/>
</dbReference>
<name>A0A3M6UK63_POCDA</name>
<feature type="domain" description="PHD-type" evidence="17">
    <location>
        <begin position="1236"/>
        <end position="1298"/>
    </location>
</feature>
<dbReference type="InterPro" id="IPR036431">
    <property type="entry name" value="ARID_dom_sf"/>
</dbReference>
<dbReference type="CDD" id="cd15606">
    <property type="entry name" value="PHD2_KDM5A"/>
    <property type="match status" value="1"/>
</dbReference>
<feature type="compositionally biased region" description="Low complexity" evidence="16">
    <location>
        <begin position="1619"/>
        <end position="1647"/>
    </location>
</feature>
<keyword evidence="7 15" id="KW-0863">Zinc-finger</keyword>
<feature type="compositionally biased region" description="Acidic residues" evidence="16">
    <location>
        <begin position="1529"/>
        <end position="1539"/>
    </location>
</feature>
<comment type="cofactor">
    <cofactor evidence="1">
        <name>Fe(2+)</name>
        <dbReference type="ChEBI" id="CHEBI:29033"/>
    </cofactor>
</comment>
<dbReference type="GO" id="GO:0008270">
    <property type="term" value="F:zinc ion binding"/>
    <property type="evidence" value="ECO:0007669"/>
    <property type="project" value="UniProtKB-KW"/>
</dbReference>
<sequence length="1699" mass="191614">MEEEGEEFVFTPPPEAPVFEPTEEEFQDPLAYIAKIRPYAERTGICKVRPPPEWQPPFSVDVETFRFTPRVQRLNELEARTRVKLNFLDSLAKFWELQGTTFKIPTVERKSLDLFRLHKTVSEEGGFEYVTRKKKWSVVARKMGYLLGKSAPSLLRMNYEKYLYPYDIFQAGAFTGDPQPGSADAKKDEKDKEFAPNGGVVNTNYQMSRRSKKVVKAEELDSVDFENNPELKKLQFLAPGPKMAGVTKGTLLPKQEVNIKEGLLDSPVMIEITSSREEKEREKEKTEPSPRKTKMNGDSTPSPGKQRVARQKQSVKVKLENLMQKEPELTRRRPPDEYLCQVCSRGDSEESMLLCDGCDDSYHTYCLIPPLTSVPRGDWRCPRCVAEECKKPQEAFGFEQAKREYTLQSFGEMADNFKKEYFKLPPEQVPTEVVEKEFWRLVSTMDEDVTVEYGADLHTATHGSGFPTKFNAVTNEEEFYAKSGWNLNNLANLERSVLSHISADISGMKVPWIYVGMCFSSFCWHNEDHWSYSINYMHWGEPKTWYGVPGDNAEDFERSMKEAAPELFEAQPDLLHQLVTIINPNALTAKGVPVVRTNQYAGEFVITFPRAYHAGFNNGLNLAEAVNFATADWVSIDDIFVVIVLLPECVSITISKPMLPIGRKCIQHYREMSRNPVFSHEELVCKMAADPDGLDLDLAKAVYDEMVAVVEKEANRRHRLAKMGISEFERGEAFELLPDDERQCGVCKTTCFLSAVQCHCSLGKLVCLDCITDICPCEPSDKSLRYRYTLQELPSMLLRLKKRADSFDNWATEVKRSLDPSDPKVDVSELKELVNTAEQSQFPDCDLFQQLKAAVTEAERCASVAVQLVSRKHRTRPHGGADTVAATRLSLDELQGFMQQLQNLPCVVREADLVQELMTHVESFQCEAQKVIQSGTTDATRLQQLLDNGNTLDVDLPEIPKLKQELRLAKWLEQVNITLANTEDVSFDTLQELLETGNTLPQKAAIEKAVSELRGLVALGERWEEKAKLCLQARPRHVMTTVEAIVKEASRVPLYLPNVSALKEALRKAREWSDKVDQVQNDDYYPYLDVLEALVMRGRPIPVRLEQLPQMESQVAAARAWRDRAARTFLKKNSSATLLEILSPRKDVGSYKACLKTRGNKKRDKAEKDKTEKEREVIIELVALDEYIGRDPALQIAEFREAEIKEMQSMRQLRQVNMARQKEEDKRRQLGESMDGQYCTCRRGPDGFMLQCELCKEWYHGSCVPLPRTQGGKSMGKGSAALEAAKELKYLCPLCSRSRRPRLETILSLLVSLQKLPVRLPEGEALQFLTERAMNWQDRARNFLTDEDVVSLLAFLSRTSAAWPQGVSAENLSASAALLRLAQVGPEPENADKSASGEVSVTDDANNSPQAEVRPTLSEEIRRQAETMMMEGDLLEVSLDETEQLWKILLSQKSQEEQETQLFETKSVKEKVKRKRKKKDNEEKEKPVRRGSNASSTNSAPATAETPKKRRRKDKEKIVKVKQEKMVDVEEDDEDDDDDDEICAAGTCTRPQGDQVGWVQCDVCEKWYHFACVEISPERAKAIDSYNCRMCVGGGGGSSTNSAVGTPPGASPESENVDVDGTTPTSPTPPVSIVDVEGTETTQPQEQEPAESTVNCQGNSDSVRPVTTIDLCSDDESAPEDMQTDDNVVDIETGSTAQV</sequence>
<dbReference type="GO" id="GO:0005634">
    <property type="term" value="C:nucleus"/>
    <property type="evidence" value="ECO:0007669"/>
    <property type="project" value="UniProtKB-SubCell"/>
</dbReference>
<evidence type="ECO:0000256" key="7">
    <source>
        <dbReference type="ARBA" id="ARBA00022771"/>
    </source>
</evidence>
<dbReference type="InterPro" id="IPR013637">
    <property type="entry name" value="Lys_sp_deMease-like_dom"/>
</dbReference>
<dbReference type="GO" id="GO:0000785">
    <property type="term" value="C:chromatin"/>
    <property type="evidence" value="ECO:0007669"/>
    <property type="project" value="TreeGrafter"/>
</dbReference>
<dbReference type="InterPro" id="IPR019786">
    <property type="entry name" value="Zinc_finger_PHD-type_CS"/>
</dbReference>
<dbReference type="Pfam" id="PF00628">
    <property type="entry name" value="PHD"/>
    <property type="match status" value="3"/>
</dbReference>
<dbReference type="InterPro" id="IPR001606">
    <property type="entry name" value="ARID_dom"/>
</dbReference>
<dbReference type="InterPro" id="IPR047970">
    <property type="entry name" value="KDM5A_PHD2"/>
</dbReference>
<keyword evidence="5" id="KW-0479">Metal-binding</keyword>
<evidence type="ECO:0000256" key="11">
    <source>
        <dbReference type="ARBA" id="ARBA00023002"/>
    </source>
</evidence>
<dbReference type="Gene3D" id="2.60.120.650">
    <property type="entry name" value="Cupin"/>
    <property type="match status" value="1"/>
</dbReference>
<feature type="compositionally biased region" description="Low complexity" evidence="16">
    <location>
        <begin position="1492"/>
        <end position="1504"/>
    </location>
</feature>
<comment type="similarity">
    <text evidence="3">Belongs to the JARID1 histone demethylase family.</text>
</comment>
<keyword evidence="10" id="KW-0223">Dioxygenase</keyword>
<keyword evidence="11" id="KW-0560">Oxidoreductase</keyword>
<feature type="region of interest" description="Disordered" evidence="16">
    <location>
        <begin position="1598"/>
        <end position="1699"/>
    </location>
</feature>
<feature type="compositionally biased region" description="Basic and acidic residues" evidence="16">
    <location>
        <begin position="1479"/>
        <end position="1488"/>
    </location>
</feature>
<dbReference type="OrthoDB" id="1678912at2759"/>
<feature type="compositionally biased region" description="Basic and acidic residues" evidence="16">
    <location>
        <begin position="274"/>
        <end position="290"/>
    </location>
</feature>
<evidence type="ECO:0000256" key="10">
    <source>
        <dbReference type="ARBA" id="ARBA00022964"/>
    </source>
</evidence>
<evidence type="ECO:0000256" key="2">
    <source>
        <dbReference type="ARBA" id="ARBA00004123"/>
    </source>
</evidence>
<evidence type="ECO:0000259" key="19">
    <source>
        <dbReference type="PROSITE" id="PS51183"/>
    </source>
</evidence>
<feature type="domain" description="PHD-type" evidence="17">
    <location>
        <begin position="337"/>
        <end position="387"/>
    </location>
</feature>
<dbReference type="SMART" id="SM00558">
    <property type="entry name" value="JmjC"/>
    <property type="match status" value="1"/>
</dbReference>
<dbReference type="InterPro" id="IPR003349">
    <property type="entry name" value="JmjN"/>
</dbReference>
<feature type="compositionally biased region" description="Polar residues" evidence="16">
    <location>
        <begin position="1397"/>
        <end position="1410"/>
    </location>
</feature>
<dbReference type="GO" id="GO:0034647">
    <property type="term" value="F:histone H3K4me/H3K4me2/H3K4me3 demethylase activity"/>
    <property type="evidence" value="ECO:0007669"/>
    <property type="project" value="UniProtKB-EC"/>
</dbReference>
<feature type="compositionally biased region" description="Acidic residues" evidence="16">
    <location>
        <begin position="1672"/>
        <end position="1689"/>
    </location>
</feature>
<feature type="region of interest" description="Disordered" evidence="16">
    <location>
        <begin position="268"/>
        <end position="320"/>
    </location>
</feature>
<evidence type="ECO:0000256" key="12">
    <source>
        <dbReference type="ARBA" id="ARBA00023004"/>
    </source>
</evidence>
<dbReference type="PANTHER" id="PTHR10694:SF33">
    <property type="entry name" value="LYSINE-SPECIFIC DEMETHYLASE 5"/>
    <property type="match status" value="1"/>
</dbReference>
<comment type="caution">
    <text evidence="21">The sequence shown here is derived from an EMBL/GenBank/DDBJ whole genome shotgun (WGS) entry which is preliminary data.</text>
</comment>
<evidence type="ECO:0000256" key="9">
    <source>
        <dbReference type="ARBA" id="ARBA00022853"/>
    </source>
</evidence>
<dbReference type="Gene3D" id="1.10.150.60">
    <property type="entry name" value="ARID DNA-binding domain"/>
    <property type="match status" value="1"/>
</dbReference>
<dbReference type="SMART" id="SM00545">
    <property type="entry name" value="JmjN"/>
    <property type="match status" value="1"/>
</dbReference>
<dbReference type="SMART" id="SM00249">
    <property type="entry name" value="PHD"/>
    <property type="match status" value="3"/>
</dbReference>
<evidence type="ECO:0000256" key="1">
    <source>
        <dbReference type="ARBA" id="ARBA00001954"/>
    </source>
</evidence>
<dbReference type="FunFam" id="1.10.150.60:FF:000016">
    <property type="entry name" value="Putative Lysine-specific demethylase 5B"/>
    <property type="match status" value="1"/>
</dbReference>
<evidence type="ECO:0000256" key="3">
    <source>
        <dbReference type="ARBA" id="ARBA00006801"/>
    </source>
</evidence>
<keyword evidence="8" id="KW-0862">Zinc</keyword>
<feature type="region of interest" description="Disordered" evidence="16">
    <location>
        <begin position="1386"/>
        <end position="1417"/>
    </location>
</feature>
<feature type="compositionally biased region" description="Basic and acidic residues" evidence="16">
    <location>
        <begin position="1515"/>
        <end position="1528"/>
    </location>
</feature>
<dbReference type="CDD" id="cd15610">
    <property type="entry name" value="PHD3_KDM5A_like"/>
    <property type="match status" value="1"/>
</dbReference>
<evidence type="ECO:0000256" key="8">
    <source>
        <dbReference type="ARBA" id="ARBA00022833"/>
    </source>
</evidence>
<keyword evidence="12" id="KW-0408">Iron</keyword>
<feature type="domain" description="ARID" evidence="18">
    <location>
        <begin position="81"/>
        <end position="171"/>
    </location>
</feature>
<comment type="catalytic activity">
    <reaction evidence="14">
        <text>N(6),N(6),N(6)-trimethyl-L-lysyl(4)-[histone H3] + 3 2-oxoglutarate + 3 O2 = L-lysyl(4)-[histone H3] + 3 formaldehyde + 3 succinate + 3 CO2</text>
        <dbReference type="Rhea" id="RHEA:60208"/>
        <dbReference type="Rhea" id="RHEA-COMP:15537"/>
        <dbReference type="Rhea" id="RHEA-COMP:15547"/>
        <dbReference type="ChEBI" id="CHEBI:15379"/>
        <dbReference type="ChEBI" id="CHEBI:16526"/>
        <dbReference type="ChEBI" id="CHEBI:16810"/>
        <dbReference type="ChEBI" id="CHEBI:16842"/>
        <dbReference type="ChEBI" id="CHEBI:29969"/>
        <dbReference type="ChEBI" id="CHEBI:30031"/>
        <dbReference type="ChEBI" id="CHEBI:61961"/>
        <dbReference type="EC" id="1.14.11.67"/>
    </reaction>
</comment>
<evidence type="ECO:0000313" key="21">
    <source>
        <dbReference type="EMBL" id="RMX53914.1"/>
    </source>
</evidence>
<dbReference type="SUPFAM" id="SSF57903">
    <property type="entry name" value="FYVE/PHD zinc finger"/>
    <property type="match status" value="3"/>
</dbReference>
<dbReference type="PROSITE" id="PS51183">
    <property type="entry name" value="JMJN"/>
    <property type="match status" value="1"/>
</dbReference>
<evidence type="ECO:0000256" key="14">
    <source>
        <dbReference type="ARBA" id="ARBA00048734"/>
    </source>
</evidence>
<dbReference type="PROSITE" id="PS50016">
    <property type="entry name" value="ZF_PHD_2"/>
    <property type="match status" value="2"/>
</dbReference>
<dbReference type="SUPFAM" id="SSF51197">
    <property type="entry name" value="Clavaminate synthase-like"/>
    <property type="match status" value="1"/>
</dbReference>
<dbReference type="SUPFAM" id="SSF46774">
    <property type="entry name" value="ARID-like"/>
    <property type="match status" value="1"/>
</dbReference>
<accession>A0A3M6UK63</accession>
<dbReference type="InterPro" id="IPR048615">
    <property type="entry name" value="KDM5_C-hel"/>
</dbReference>
<evidence type="ECO:0000256" key="13">
    <source>
        <dbReference type="ARBA" id="ARBA00023242"/>
    </source>
</evidence>
<dbReference type="SMART" id="SM00501">
    <property type="entry name" value="BRIGHT"/>
    <property type="match status" value="1"/>
</dbReference>
<evidence type="ECO:0000259" key="18">
    <source>
        <dbReference type="PROSITE" id="PS51011"/>
    </source>
</evidence>
<dbReference type="Proteomes" id="UP000275408">
    <property type="component" value="Unassembled WGS sequence"/>
</dbReference>
<dbReference type="InterPro" id="IPR013083">
    <property type="entry name" value="Znf_RING/FYVE/PHD"/>
</dbReference>
<dbReference type="PROSITE" id="PS51184">
    <property type="entry name" value="JMJC"/>
    <property type="match status" value="1"/>
</dbReference>
<dbReference type="Pfam" id="PF08429">
    <property type="entry name" value="PLU-1"/>
    <property type="match status" value="1"/>
</dbReference>
<dbReference type="PROSITE" id="PS51011">
    <property type="entry name" value="ARID"/>
    <property type="match status" value="1"/>
</dbReference>
<dbReference type="SMART" id="SM01014">
    <property type="entry name" value="ARID"/>
    <property type="match status" value="1"/>
</dbReference>
<evidence type="ECO:0000256" key="5">
    <source>
        <dbReference type="ARBA" id="ARBA00022723"/>
    </source>
</evidence>
<evidence type="ECO:0000259" key="17">
    <source>
        <dbReference type="PROSITE" id="PS50016"/>
    </source>
</evidence>
<evidence type="ECO:0000256" key="6">
    <source>
        <dbReference type="ARBA" id="ARBA00022737"/>
    </source>
</evidence>
<keyword evidence="9" id="KW-0156">Chromatin regulator</keyword>
<organism evidence="21 22">
    <name type="scientific">Pocillopora damicornis</name>
    <name type="common">Cauliflower coral</name>
    <name type="synonym">Millepora damicornis</name>
    <dbReference type="NCBI Taxonomy" id="46731"/>
    <lineage>
        <taxon>Eukaryota</taxon>
        <taxon>Metazoa</taxon>
        <taxon>Cnidaria</taxon>
        <taxon>Anthozoa</taxon>
        <taxon>Hexacorallia</taxon>
        <taxon>Scleractinia</taxon>
        <taxon>Astrocoeniina</taxon>
        <taxon>Pocilloporidae</taxon>
        <taxon>Pocillopora</taxon>
    </lineage>
</organism>
<dbReference type="InterPro" id="IPR011011">
    <property type="entry name" value="Znf_FYVE_PHD"/>
</dbReference>
<dbReference type="InterPro" id="IPR019787">
    <property type="entry name" value="Znf_PHD-finger"/>
</dbReference>
<dbReference type="InterPro" id="IPR003347">
    <property type="entry name" value="JmjC_dom"/>
</dbReference>